<accession>A0A6N2VK08</accession>
<evidence type="ECO:0000259" key="10">
    <source>
        <dbReference type="PROSITE" id="PS50110"/>
    </source>
</evidence>
<keyword evidence="2 8" id="KW-0597">Phosphoprotein</keyword>
<dbReference type="InterPro" id="IPR039420">
    <property type="entry name" value="WalR-like"/>
</dbReference>
<reference evidence="12" key="1">
    <citation type="submission" date="2019-11" db="EMBL/GenBank/DDBJ databases">
        <authorList>
            <person name="Feng L."/>
        </authorList>
    </citation>
    <scope>NUCLEOTIDE SEQUENCE</scope>
    <source>
        <strain evidence="12">BgluceraseaLFYP119</strain>
    </source>
</reference>
<protein>
    <recommendedName>
        <fullName evidence="1">Stage 0 sporulation protein A homolog</fullName>
    </recommendedName>
</protein>
<dbReference type="InterPro" id="IPR036388">
    <property type="entry name" value="WH-like_DNA-bd_sf"/>
</dbReference>
<keyword evidence="3" id="KW-0902">Two-component regulatory system</keyword>
<dbReference type="SMART" id="SM00862">
    <property type="entry name" value="Trans_reg_C"/>
    <property type="match status" value="1"/>
</dbReference>
<dbReference type="InterPro" id="IPR001867">
    <property type="entry name" value="OmpR/PhoB-type_DNA-bd"/>
</dbReference>
<dbReference type="PANTHER" id="PTHR48111">
    <property type="entry name" value="REGULATOR OF RPOS"/>
    <property type="match status" value="1"/>
</dbReference>
<name>A0A6N2VK08_9FIRM</name>
<keyword evidence="5 9" id="KW-0238">DNA-binding</keyword>
<dbReference type="InterPro" id="IPR001789">
    <property type="entry name" value="Sig_transdc_resp-reg_receiver"/>
</dbReference>
<evidence type="ECO:0000256" key="4">
    <source>
        <dbReference type="ARBA" id="ARBA00023015"/>
    </source>
</evidence>
<dbReference type="GO" id="GO:0000156">
    <property type="term" value="F:phosphorelay response regulator activity"/>
    <property type="evidence" value="ECO:0007669"/>
    <property type="project" value="TreeGrafter"/>
</dbReference>
<feature type="domain" description="OmpR/PhoB-type" evidence="11">
    <location>
        <begin position="124"/>
        <end position="219"/>
    </location>
</feature>
<dbReference type="CDD" id="cd00383">
    <property type="entry name" value="trans_reg_C"/>
    <property type="match status" value="1"/>
</dbReference>
<dbReference type="SUPFAM" id="SSF52172">
    <property type="entry name" value="CheY-like"/>
    <property type="match status" value="1"/>
</dbReference>
<dbReference type="GO" id="GO:0032993">
    <property type="term" value="C:protein-DNA complex"/>
    <property type="evidence" value="ECO:0007669"/>
    <property type="project" value="TreeGrafter"/>
</dbReference>
<dbReference type="CDD" id="cd17574">
    <property type="entry name" value="REC_OmpR"/>
    <property type="match status" value="1"/>
</dbReference>
<evidence type="ECO:0000256" key="7">
    <source>
        <dbReference type="ARBA" id="ARBA00024867"/>
    </source>
</evidence>
<evidence type="ECO:0000259" key="11">
    <source>
        <dbReference type="PROSITE" id="PS51755"/>
    </source>
</evidence>
<dbReference type="GO" id="GO:0006355">
    <property type="term" value="P:regulation of DNA-templated transcription"/>
    <property type="evidence" value="ECO:0007669"/>
    <property type="project" value="InterPro"/>
</dbReference>
<dbReference type="GO" id="GO:0000976">
    <property type="term" value="F:transcription cis-regulatory region binding"/>
    <property type="evidence" value="ECO:0007669"/>
    <property type="project" value="TreeGrafter"/>
</dbReference>
<dbReference type="EMBL" id="CACRST010000025">
    <property type="protein sequence ID" value="VYT29252.1"/>
    <property type="molecule type" value="Genomic_DNA"/>
</dbReference>
<dbReference type="GO" id="GO:0005829">
    <property type="term" value="C:cytosol"/>
    <property type="evidence" value="ECO:0007669"/>
    <property type="project" value="TreeGrafter"/>
</dbReference>
<dbReference type="Gene3D" id="1.10.10.10">
    <property type="entry name" value="Winged helix-like DNA-binding domain superfamily/Winged helix DNA-binding domain"/>
    <property type="match status" value="1"/>
</dbReference>
<keyword evidence="6" id="KW-0804">Transcription</keyword>
<evidence type="ECO:0000256" key="3">
    <source>
        <dbReference type="ARBA" id="ARBA00023012"/>
    </source>
</evidence>
<evidence type="ECO:0000313" key="12">
    <source>
        <dbReference type="EMBL" id="VYT29252.1"/>
    </source>
</evidence>
<evidence type="ECO:0000256" key="2">
    <source>
        <dbReference type="ARBA" id="ARBA00022553"/>
    </source>
</evidence>
<dbReference type="AlphaFoldDB" id="A0A6N2VK08"/>
<feature type="DNA-binding region" description="OmpR/PhoB-type" evidence="9">
    <location>
        <begin position="124"/>
        <end position="219"/>
    </location>
</feature>
<feature type="modified residue" description="4-aspartylphosphate" evidence="8">
    <location>
        <position position="54"/>
    </location>
</feature>
<dbReference type="Gene3D" id="6.10.250.690">
    <property type="match status" value="1"/>
</dbReference>
<comment type="function">
    <text evidence="7">May play the central regulatory role in sporulation. It may be an element of the effector pathway responsible for the activation of sporulation genes in response to nutritional stress. Spo0A may act in concert with spo0H (a sigma factor) to control the expression of some genes that are critical to the sporulation process.</text>
</comment>
<gene>
    <name evidence="12" type="primary">walR</name>
    <name evidence="12" type="ORF">BGLFYP119_02683</name>
</gene>
<dbReference type="InterPro" id="IPR011006">
    <property type="entry name" value="CheY-like_superfamily"/>
</dbReference>
<dbReference type="SMART" id="SM00448">
    <property type="entry name" value="REC"/>
    <property type="match status" value="1"/>
</dbReference>
<feature type="domain" description="Response regulatory" evidence="10">
    <location>
        <begin position="4"/>
        <end position="117"/>
    </location>
</feature>
<evidence type="ECO:0000256" key="8">
    <source>
        <dbReference type="PROSITE-ProRule" id="PRU00169"/>
    </source>
</evidence>
<dbReference type="PROSITE" id="PS50110">
    <property type="entry name" value="RESPONSE_REGULATORY"/>
    <property type="match status" value="1"/>
</dbReference>
<evidence type="ECO:0000256" key="1">
    <source>
        <dbReference type="ARBA" id="ARBA00018672"/>
    </source>
</evidence>
<proteinExistence type="predicted"/>
<evidence type="ECO:0000256" key="5">
    <source>
        <dbReference type="ARBA" id="ARBA00023125"/>
    </source>
</evidence>
<evidence type="ECO:0000256" key="9">
    <source>
        <dbReference type="PROSITE-ProRule" id="PRU01091"/>
    </source>
</evidence>
<dbReference type="PROSITE" id="PS51755">
    <property type="entry name" value="OMPR_PHOB"/>
    <property type="match status" value="1"/>
</dbReference>
<evidence type="ECO:0000256" key="6">
    <source>
        <dbReference type="ARBA" id="ARBA00023163"/>
    </source>
</evidence>
<dbReference type="Pfam" id="PF00486">
    <property type="entry name" value="Trans_reg_C"/>
    <property type="match status" value="1"/>
</dbReference>
<sequence length="226" mass="26473">MNNKILVIEDDRAISELLCMNLNAAGYETAAAYDGEEARRLLLWHEDASLALVDIMLPKRDGFELMEDFRKKHLPVIYLTAKDDVVSKVRGLRLGAEDYMVKPFEMLELLVRIEKVLERTGRARRMLEIRDIQVDLVRHQVTKNGVIVNLKPMEYDLFVLLLQNRNIALGREEILRRVWGDEFLGESRTVDVHIGQLRKKLDLYEEIRTIPKLGYRLEENKNRRTE</sequence>
<dbReference type="RefSeq" id="WP_156355270.1">
    <property type="nucleotide sequence ID" value="NZ_CACRST010000025.1"/>
</dbReference>
<dbReference type="Gene3D" id="3.40.50.2300">
    <property type="match status" value="1"/>
</dbReference>
<dbReference type="Pfam" id="PF00072">
    <property type="entry name" value="Response_reg"/>
    <property type="match status" value="1"/>
</dbReference>
<dbReference type="PANTHER" id="PTHR48111:SF1">
    <property type="entry name" value="TWO-COMPONENT RESPONSE REGULATOR ORR33"/>
    <property type="match status" value="1"/>
</dbReference>
<keyword evidence="4" id="KW-0805">Transcription regulation</keyword>
<organism evidence="12">
    <name type="scientific">Blautia glucerasea</name>
    <dbReference type="NCBI Taxonomy" id="536633"/>
    <lineage>
        <taxon>Bacteria</taxon>
        <taxon>Bacillati</taxon>
        <taxon>Bacillota</taxon>
        <taxon>Clostridia</taxon>
        <taxon>Lachnospirales</taxon>
        <taxon>Lachnospiraceae</taxon>
        <taxon>Blautia</taxon>
    </lineage>
</organism>